<feature type="transmembrane region" description="Helical" evidence="1">
    <location>
        <begin position="51"/>
        <end position="78"/>
    </location>
</feature>
<keyword evidence="1" id="KW-0812">Transmembrane</keyword>
<feature type="transmembrane region" description="Helical" evidence="1">
    <location>
        <begin position="141"/>
        <end position="160"/>
    </location>
</feature>
<evidence type="ECO:0000313" key="3">
    <source>
        <dbReference type="Proteomes" id="UP000190641"/>
    </source>
</evidence>
<name>A0A9X6B4W4_BACCE</name>
<dbReference type="PANTHER" id="PTHR35337">
    <property type="entry name" value="SLR1478 PROTEIN"/>
    <property type="match status" value="1"/>
</dbReference>
<proteinExistence type="predicted"/>
<evidence type="ECO:0008006" key="4">
    <source>
        <dbReference type="Google" id="ProtNLM"/>
    </source>
</evidence>
<comment type="caution">
    <text evidence="2">The sequence shown here is derived from an EMBL/GenBank/DDBJ whole genome shotgun (WGS) entry which is preliminary data.</text>
</comment>
<dbReference type="Pfam" id="PF01944">
    <property type="entry name" value="SpoIIM"/>
    <property type="match status" value="1"/>
</dbReference>
<organism evidence="2 3">
    <name type="scientific">Bacillus cereus</name>
    <dbReference type="NCBI Taxonomy" id="1396"/>
    <lineage>
        <taxon>Bacteria</taxon>
        <taxon>Bacillati</taxon>
        <taxon>Bacillota</taxon>
        <taxon>Bacilli</taxon>
        <taxon>Bacillales</taxon>
        <taxon>Bacillaceae</taxon>
        <taxon>Bacillus</taxon>
        <taxon>Bacillus cereus group</taxon>
    </lineage>
</organism>
<keyword evidence="1" id="KW-1133">Transmembrane helix</keyword>
<evidence type="ECO:0000313" key="2">
    <source>
        <dbReference type="EMBL" id="OOR71470.1"/>
    </source>
</evidence>
<dbReference type="RefSeq" id="WP_078187732.1">
    <property type="nucleotide sequence ID" value="NZ_MUAU01000201.1"/>
</dbReference>
<feature type="transmembrane region" description="Helical" evidence="1">
    <location>
        <begin position="12"/>
        <end position="31"/>
    </location>
</feature>
<dbReference type="EMBL" id="MUAU01000201">
    <property type="protein sequence ID" value="OOR71470.1"/>
    <property type="molecule type" value="Genomic_DNA"/>
</dbReference>
<dbReference type="AlphaFoldDB" id="A0A9X6B4W4"/>
<dbReference type="InterPro" id="IPR002798">
    <property type="entry name" value="SpoIIM-like"/>
</dbReference>
<evidence type="ECO:0000256" key="1">
    <source>
        <dbReference type="SAM" id="Phobius"/>
    </source>
</evidence>
<reference evidence="2 3" key="1">
    <citation type="submission" date="2017-01" db="EMBL/GenBank/DDBJ databases">
        <title>Bacillus cereus isolates.</title>
        <authorList>
            <person name="Beno S.M."/>
        </authorList>
    </citation>
    <scope>NUCLEOTIDE SEQUENCE [LARGE SCALE GENOMIC DNA]</scope>
    <source>
        <strain evidence="2 3">FSL K6-1030</strain>
    </source>
</reference>
<keyword evidence="1" id="KW-0472">Membrane</keyword>
<gene>
    <name evidence="2" type="ORF">BLX06_30500</name>
</gene>
<sequence>MEFLRRKLNGTNIFFICLSVFVLSILCGFLITEVYPHKPSVKELNPDFWGIFFQNIKVSLMLISFGVFTLGFSTLFLLINNGVSLGIALKSLSFDWAYILYLLPHGIIEIPAILLSAVLGIQLICNLILESGKYKLSFFLKRLIIIFLCFFIAACIETYITPVLCSNFL</sequence>
<protein>
    <recommendedName>
        <fullName evidence="4">Stage II sporulation protein M</fullName>
    </recommendedName>
</protein>
<dbReference type="PANTHER" id="PTHR35337:SF1">
    <property type="entry name" value="SLR1478 PROTEIN"/>
    <property type="match status" value="1"/>
</dbReference>
<feature type="transmembrane region" description="Helical" evidence="1">
    <location>
        <begin position="110"/>
        <end position="129"/>
    </location>
</feature>
<dbReference type="Proteomes" id="UP000190641">
    <property type="component" value="Unassembled WGS sequence"/>
</dbReference>
<accession>A0A9X6B4W4</accession>